<evidence type="ECO:0000313" key="2">
    <source>
        <dbReference type="Proteomes" id="UP000015103"/>
    </source>
</evidence>
<evidence type="ECO:0000313" key="1">
    <source>
        <dbReference type="EnsemblMetazoa" id="RPRC011436-PA"/>
    </source>
</evidence>
<dbReference type="Proteomes" id="UP000015103">
    <property type="component" value="Unassembled WGS sequence"/>
</dbReference>
<keyword evidence="2" id="KW-1185">Reference proteome</keyword>
<dbReference type="HOGENOM" id="CLU_3210344_0_0_1"/>
<name>T1I567_RHOPR</name>
<protein>
    <submittedName>
        <fullName evidence="1">Uncharacterized protein</fullName>
    </submittedName>
</protein>
<dbReference type="EnsemblMetazoa" id="RPRC011436-RA">
    <property type="protein sequence ID" value="RPRC011436-PA"/>
    <property type="gene ID" value="RPRC011436"/>
</dbReference>
<dbReference type="AlphaFoldDB" id="T1I567"/>
<reference evidence="1" key="1">
    <citation type="submission" date="2015-05" db="UniProtKB">
        <authorList>
            <consortium name="EnsemblMetazoa"/>
        </authorList>
    </citation>
    <scope>IDENTIFICATION</scope>
</reference>
<dbReference type="EMBL" id="ACPB03031346">
    <property type="status" value="NOT_ANNOTATED_CDS"/>
    <property type="molecule type" value="Genomic_DNA"/>
</dbReference>
<organism evidence="1 2">
    <name type="scientific">Rhodnius prolixus</name>
    <name type="common">Triatomid bug</name>
    <dbReference type="NCBI Taxonomy" id="13249"/>
    <lineage>
        <taxon>Eukaryota</taxon>
        <taxon>Metazoa</taxon>
        <taxon>Ecdysozoa</taxon>
        <taxon>Arthropoda</taxon>
        <taxon>Hexapoda</taxon>
        <taxon>Insecta</taxon>
        <taxon>Pterygota</taxon>
        <taxon>Neoptera</taxon>
        <taxon>Paraneoptera</taxon>
        <taxon>Hemiptera</taxon>
        <taxon>Heteroptera</taxon>
        <taxon>Panheteroptera</taxon>
        <taxon>Cimicomorpha</taxon>
        <taxon>Reduviidae</taxon>
        <taxon>Triatominae</taxon>
        <taxon>Rhodnius</taxon>
    </lineage>
</organism>
<sequence length="45" mass="5054">FSGTNREVWLRFGTRDSAGNVSRQIISKSGLNFGGGEWPNYISYQ</sequence>
<proteinExistence type="predicted"/>
<dbReference type="InParanoid" id="T1I567"/>
<dbReference type="VEuPathDB" id="VectorBase:RPRC011436"/>
<accession>T1I567</accession>